<name>A0A840CQW0_9BACT</name>
<feature type="signal peptide" evidence="2">
    <location>
        <begin position="1"/>
        <end position="21"/>
    </location>
</feature>
<evidence type="ECO:0008006" key="5">
    <source>
        <dbReference type="Google" id="ProtNLM"/>
    </source>
</evidence>
<keyword evidence="2" id="KW-0732">Signal</keyword>
<dbReference type="AlphaFoldDB" id="A0A840CQW0"/>
<feature type="region of interest" description="Disordered" evidence="1">
    <location>
        <begin position="189"/>
        <end position="219"/>
    </location>
</feature>
<evidence type="ECO:0000313" key="3">
    <source>
        <dbReference type="EMBL" id="MBB4035315.1"/>
    </source>
</evidence>
<evidence type="ECO:0000256" key="1">
    <source>
        <dbReference type="SAM" id="MobiDB-lite"/>
    </source>
</evidence>
<evidence type="ECO:0000256" key="2">
    <source>
        <dbReference type="SAM" id="SignalP"/>
    </source>
</evidence>
<reference evidence="3 4" key="1">
    <citation type="submission" date="2020-08" db="EMBL/GenBank/DDBJ databases">
        <title>Genomic Encyclopedia of Type Strains, Phase IV (KMG-IV): sequencing the most valuable type-strain genomes for metagenomic binning, comparative biology and taxonomic classification.</title>
        <authorList>
            <person name="Goeker M."/>
        </authorList>
    </citation>
    <scope>NUCLEOTIDE SEQUENCE [LARGE SCALE GENOMIC DNA]</scope>
    <source>
        <strain evidence="3 4">DSM 104969</strain>
    </source>
</reference>
<evidence type="ECO:0000313" key="4">
    <source>
        <dbReference type="Proteomes" id="UP000555103"/>
    </source>
</evidence>
<gene>
    <name evidence="3" type="ORF">GGR21_001204</name>
</gene>
<feature type="chain" id="PRO_5032803932" description="DUF4468 domain-containing protein" evidence="2">
    <location>
        <begin position="22"/>
        <end position="219"/>
    </location>
</feature>
<organism evidence="3 4">
    <name type="scientific">Dysgonomonas hofstadii</name>
    <dbReference type="NCBI Taxonomy" id="637886"/>
    <lineage>
        <taxon>Bacteria</taxon>
        <taxon>Pseudomonadati</taxon>
        <taxon>Bacteroidota</taxon>
        <taxon>Bacteroidia</taxon>
        <taxon>Bacteroidales</taxon>
        <taxon>Dysgonomonadaceae</taxon>
        <taxon>Dysgonomonas</taxon>
    </lineage>
</organism>
<dbReference type="EMBL" id="JACIEP010000003">
    <property type="protein sequence ID" value="MBB4035315.1"/>
    <property type="molecule type" value="Genomic_DNA"/>
</dbReference>
<dbReference type="RefSeq" id="WP_183306245.1">
    <property type="nucleotide sequence ID" value="NZ_JACIEP010000003.1"/>
</dbReference>
<comment type="caution">
    <text evidence="3">The sequence shown here is derived from an EMBL/GenBank/DDBJ whole genome shotgun (WGS) entry which is preliminary data.</text>
</comment>
<proteinExistence type="predicted"/>
<dbReference type="Proteomes" id="UP000555103">
    <property type="component" value="Unassembled WGS sequence"/>
</dbReference>
<keyword evidence="4" id="KW-1185">Reference proteome</keyword>
<accession>A0A840CQW0</accession>
<sequence>MNRIRTILVLVFTAFTLTAFSQGESKNNSISSEWETISLGKLQKKPRFKEPMISVRFISEEGSKFLHLSLKYMFTDAIFEEAVPVEYYKNEKLDCVTNNGKYELKAARYAKARRMSTVAQKTADIRVIFTGDLSFLSNTLIKNFTVHYAQGYQNIDLNTQEATNLQQAYNKFLAKLPQQKVTTNAKIEGEKPKAVRQDTVQSNENSLDRLRKQARNWRK</sequence>
<protein>
    <recommendedName>
        <fullName evidence="5">DUF4468 domain-containing protein</fullName>
    </recommendedName>
</protein>